<name>A0A9P6B6R5_9AGAM</name>
<accession>A0A9P6B6R5</accession>
<keyword evidence="2" id="KW-1133">Transmembrane helix</keyword>
<sequence length="282" mass="30645">MPSVPFPNTPAPSSGLVNPMSQNGTSTNSRTVGNSTTDDPDAYNSGPQPSMEIGFVILGILIAIILMVIFYFNIRKWCSFRVKTHVKKAKEASPTKRISFALPPRNPAVSGLTRIPPRSSSRHPHKVSPLDPIALPTYPSHPEPSDPAPQAPPALAQSMPVDSSPFAPVLRDLSLVELQEHYDIARERISAWRQALPVDDCRQLAHSPTTTQSSQDTVVVTDSQTGLKSQETRMMTDTPSVPDSSSGAQRSSSRASSRWFTFILPGPSTPSLEDPHPTKFNT</sequence>
<feature type="compositionally biased region" description="Low complexity" evidence="1">
    <location>
        <begin position="209"/>
        <end position="225"/>
    </location>
</feature>
<keyword evidence="2" id="KW-0472">Membrane</keyword>
<feature type="region of interest" description="Disordered" evidence="1">
    <location>
        <begin position="206"/>
        <end position="282"/>
    </location>
</feature>
<organism evidence="3 4">
    <name type="scientific">Hydnum rufescens UP504</name>
    <dbReference type="NCBI Taxonomy" id="1448309"/>
    <lineage>
        <taxon>Eukaryota</taxon>
        <taxon>Fungi</taxon>
        <taxon>Dikarya</taxon>
        <taxon>Basidiomycota</taxon>
        <taxon>Agaricomycotina</taxon>
        <taxon>Agaricomycetes</taxon>
        <taxon>Cantharellales</taxon>
        <taxon>Hydnaceae</taxon>
        <taxon>Hydnum</taxon>
    </lineage>
</organism>
<proteinExistence type="predicted"/>
<feature type="compositionally biased region" description="Pro residues" evidence="1">
    <location>
        <begin position="139"/>
        <end position="152"/>
    </location>
</feature>
<feature type="compositionally biased region" description="Pro residues" evidence="1">
    <location>
        <begin position="1"/>
        <end position="10"/>
    </location>
</feature>
<dbReference type="AlphaFoldDB" id="A0A9P6B6R5"/>
<feature type="compositionally biased region" description="Basic and acidic residues" evidence="1">
    <location>
        <begin position="273"/>
        <end position="282"/>
    </location>
</feature>
<feature type="compositionally biased region" description="Polar residues" evidence="1">
    <location>
        <begin position="226"/>
        <end position="243"/>
    </location>
</feature>
<protein>
    <submittedName>
        <fullName evidence="3">Uncharacterized protein</fullName>
    </submittedName>
</protein>
<comment type="caution">
    <text evidence="3">The sequence shown here is derived from an EMBL/GenBank/DDBJ whole genome shotgun (WGS) entry which is preliminary data.</text>
</comment>
<feature type="compositionally biased region" description="Low complexity" evidence="1">
    <location>
        <begin position="244"/>
        <end position="258"/>
    </location>
</feature>
<evidence type="ECO:0000256" key="2">
    <source>
        <dbReference type="SAM" id="Phobius"/>
    </source>
</evidence>
<feature type="region of interest" description="Disordered" evidence="1">
    <location>
        <begin position="1"/>
        <end position="45"/>
    </location>
</feature>
<evidence type="ECO:0000313" key="3">
    <source>
        <dbReference type="EMBL" id="KAF9518773.1"/>
    </source>
</evidence>
<reference evidence="3" key="1">
    <citation type="journal article" date="2020" name="Nat. Commun.">
        <title>Large-scale genome sequencing of mycorrhizal fungi provides insights into the early evolution of symbiotic traits.</title>
        <authorList>
            <person name="Miyauchi S."/>
            <person name="Kiss E."/>
            <person name="Kuo A."/>
            <person name="Drula E."/>
            <person name="Kohler A."/>
            <person name="Sanchez-Garcia M."/>
            <person name="Morin E."/>
            <person name="Andreopoulos B."/>
            <person name="Barry K.W."/>
            <person name="Bonito G."/>
            <person name="Buee M."/>
            <person name="Carver A."/>
            <person name="Chen C."/>
            <person name="Cichocki N."/>
            <person name="Clum A."/>
            <person name="Culley D."/>
            <person name="Crous P.W."/>
            <person name="Fauchery L."/>
            <person name="Girlanda M."/>
            <person name="Hayes R.D."/>
            <person name="Keri Z."/>
            <person name="LaButti K."/>
            <person name="Lipzen A."/>
            <person name="Lombard V."/>
            <person name="Magnuson J."/>
            <person name="Maillard F."/>
            <person name="Murat C."/>
            <person name="Nolan M."/>
            <person name="Ohm R.A."/>
            <person name="Pangilinan J."/>
            <person name="Pereira M.F."/>
            <person name="Perotto S."/>
            <person name="Peter M."/>
            <person name="Pfister S."/>
            <person name="Riley R."/>
            <person name="Sitrit Y."/>
            <person name="Stielow J.B."/>
            <person name="Szollosi G."/>
            <person name="Zifcakova L."/>
            <person name="Stursova M."/>
            <person name="Spatafora J.W."/>
            <person name="Tedersoo L."/>
            <person name="Vaario L.M."/>
            <person name="Yamada A."/>
            <person name="Yan M."/>
            <person name="Wang P."/>
            <person name="Xu J."/>
            <person name="Bruns T."/>
            <person name="Baldrian P."/>
            <person name="Vilgalys R."/>
            <person name="Dunand C."/>
            <person name="Henrissat B."/>
            <person name="Grigoriev I.V."/>
            <person name="Hibbett D."/>
            <person name="Nagy L.G."/>
            <person name="Martin F.M."/>
        </authorList>
    </citation>
    <scope>NUCLEOTIDE SEQUENCE</scope>
    <source>
        <strain evidence="3">UP504</strain>
    </source>
</reference>
<evidence type="ECO:0000256" key="1">
    <source>
        <dbReference type="SAM" id="MobiDB-lite"/>
    </source>
</evidence>
<feature type="region of interest" description="Disordered" evidence="1">
    <location>
        <begin position="93"/>
        <end position="160"/>
    </location>
</feature>
<dbReference type="Proteomes" id="UP000886523">
    <property type="component" value="Unassembled WGS sequence"/>
</dbReference>
<feature type="compositionally biased region" description="Polar residues" evidence="1">
    <location>
        <begin position="11"/>
        <end position="37"/>
    </location>
</feature>
<feature type="transmembrane region" description="Helical" evidence="2">
    <location>
        <begin position="53"/>
        <end position="74"/>
    </location>
</feature>
<keyword evidence="2" id="KW-0812">Transmembrane</keyword>
<keyword evidence="4" id="KW-1185">Reference proteome</keyword>
<dbReference type="EMBL" id="MU128922">
    <property type="protein sequence ID" value="KAF9518773.1"/>
    <property type="molecule type" value="Genomic_DNA"/>
</dbReference>
<gene>
    <name evidence="3" type="ORF">BS47DRAFT_1337905</name>
</gene>
<evidence type="ECO:0000313" key="4">
    <source>
        <dbReference type="Proteomes" id="UP000886523"/>
    </source>
</evidence>